<evidence type="ECO:0008006" key="2">
    <source>
        <dbReference type="Google" id="ProtNLM"/>
    </source>
</evidence>
<reference evidence="1" key="1">
    <citation type="submission" date="2019-08" db="EMBL/GenBank/DDBJ databases">
        <authorList>
            <person name="Kucharzyk K."/>
            <person name="Murdoch R.W."/>
            <person name="Higgins S."/>
            <person name="Loffler F."/>
        </authorList>
    </citation>
    <scope>NUCLEOTIDE SEQUENCE</scope>
</reference>
<organism evidence="1">
    <name type="scientific">bioreactor metagenome</name>
    <dbReference type="NCBI Taxonomy" id="1076179"/>
    <lineage>
        <taxon>unclassified sequences</taxon>
        <taxon>metagenomes</taxon>
        <taxon>ecological metagenomes</taxon>
    </lineage>
</organism>
<dbReference type="EMBL" id="VSSQ01120671">
    <property type="protein sequence ID" value="MPN53504.1"/>
    <property type="molecule type" value="Genomic_DNA"/>
</dbReference>
<comment type="caution">
    <text evidence="1">The sequence shown here is derived from an EMBL/GenBank/DDBJ whole genome shotgun (WGS) entry which is preliminary data.</text>
</comment>
<proteinExistence type="predicted"/>
<sequence length="83" mass="9142">MAVTFNQPHGLTPQKAAYLQADNYSQFNPQITDDTMSDGSDSGNNVDLEKEIMDMAKVGTQYTILSNLQQRAFKGISDVIKGQ</sequence>
<gene>
    <name evidence="1" type="ORF">SDC9_201168</name>
</gene>
<dbReference type="AlphaFoldDB" id="A0A645IZ24"/>
<accession>A0A645IZ24</accession>
<protein>
    <recommendedName>
        <fullName evidence="2">Flagellar basal body rod protein FlgB</fullName>
    </recommendedName>
</protein>
<name>A0A645IZ24_9ZZZZ</name>
<evidence type="ECO:0000313" key="1">
    <source>
        <dbReference type="EMBL" id="MPN53504.1"/>
    </source>
</evidence>